<keyword evidence="5" id="KW-1185">Reference proteome</keyword>
<keyword evidence="1" id="KW-0862">Zinc</keyword>
<evidence type="ECO:0000313" key="4">
    <source>
        <dbReference type="EMBL" id="KAG2230262.1"/>
    </source>
</evidence>
<dbReference type="PROSITE" id="PS00028">
    <property type="entry name" value="ZINC_FINGER_C2H2_1"/>
    <property type="match status" value="1"/>
</dbReference>
<dbReference type="EMBL" id="JAEPRE010000213">
    <property type="protein sequence ID" value="KAG2230262.1"/>
    <property type="molecule type" value="Genomic_DNA"/>
</dbReference>
<dbReference type="AlphaFoldDB" id="A0A8H7SLC5"/>
<proteinExistence type="predicted"/>
<evidence type="ECO:0000259" key="3">
    <source>
        <dbReference type="PROSITE" id="PS50157"/>
    </source>
</evidence>
<dbReference type="Proteomes" id="UP000613177">
    <property type="component" value="Unassembled WGS sequence"/>
</dbReference>
<evidence type="ECO:0000256" key="1">
    <source>
        <dbReference type="PROSITE-ProRule" id="PRU00042"/>
    </source>
</evidence>
<keyword evidence="1" id="KW-0479">Metal-binding</keyword>
<dbReference type="GO" id="GO:0008270">
    <property type="term" value="F:zinc ion binding"/>
    <property type="evidence" value="ECO:0007669"/>
    <property type="project" value="UniProtKB-KW"/>
</dbReference>
<organism evidence="4 5">
    <name type="scientific">Thamnidium elegans</name>
    <dbReference type="NCBI Taxonomy" id="101142"/>
    <lineage>
        <taxon>Eukaryota</taxon>
        <taxon>Fungi</taxon>
        <taxon>Fungi incertae sedis</taxon>
        <taxon>Mucoromycota</taxon>
        <taxon>Mucoromycotina</taxon>
        <taxon>Mucoromycetes</taxon>
        <taxon>Mucorales</taxon>
        <taxon>Mucorineae</taxon>
        <taxon>Mucoraceae</taxon>
        <taxon>Thamnidium</taxon>
    </lineage>
</organism>
<feature type="region of interest" description="Disordered" evidence="2">
    <location>
        <begin position="276"/>
        <end position="315"/>
    </location>
</feature>
<feature type="domain" description="C2H2-type" evidence="3">
    <location>
        <begin position="248"/>
        <end position="276"/>
    </location>
</feature>
<comment type="caution">
    <text evidence="4">The sequence shown here is derived from an EMBL/GenBank/DDBJ whole genome shotgun (WGS) entry which is preliminary data.</text>
</comment>
<reference evidence="4" key="1">
    <citation type="submission" date="2021-01" db="EMBL/GenBank/DDBJ databases">
        <title>Metabolic potential, ecology and presence of endohyphal bacteria is reflected in genomic diversity of Mucoromycotina.</title>
        <authorList>
            <person name="Muszewska A."/>
            <person name="Okrasinska A."/>
            <person name="Steczkiewicz K."/>
            <person name="Drgas O."/>
            <person name="Orlowska M."/>
            <person name="Perlinska-Lenart U."/>
            <person name="Aleksandrzak-Piekarczyk T."/>
            <person name="Szatraj K."/>
            <person name="Zielenkiewicz U."/>
            <person name="Pilsyk S."/>
            <person name="Malc E."/>
            <person name="Mieczkowski P."/>
            <person name="Kruszewska J.S."/>
            <person name="Biernat P."/>
            <person name="Pawlowska J."/>
        </authorList>
    </citation>
    <scope>NUCLEOTIDE SEQUENCE</scope>
    <source>
        <strain evidence="4">WA0000018081</strain>
    </source>
</reference>
<dbReference type="PROSITE" id="PS50157">
    <property type="entry name" value="ZINC_FINGER_C2H2_2"/>
    <property type="match status" value="1"/>
</dbReference>
<evidence type="ECO:0000256" key="2">
    <source>
        <dbReference type="SAM" id="MobiDB-lite"/>
    </source>
</evidence>
<evidence type="ECO:0000313" key="5">
    <source>
        <dbReference type="Proteomes" id="UP000613177"/>
    </source>
</evidence>
<protein>
    <recommendedName>
        <fullName evidence="3">C2H2-type domain-containing protein</fullName>
    </recommendedName>
</protein>
<keyword evidence="1" id="KW-0863">Zinc-finger</keyword>
<dbReference type="Gene3D" id="1.10.287.950">
    <property type="entry name" value="Methyl-accepting chemotaxis protein"/>
    <property type="match status" value="2"/>
</dbReference>
<sequence length="591" mass="68170">MVKLVKLVKQMVKQVKQMVKLVKQMGKQVKQMVKQVKQMVKLVKQVKQMVKQVKQMVKLVKQMVKLVKQMVKQVKQMVKLVKQMGKLVKQMVKQVKQMVKLVKQMGKQVKQMVKQVKQMVKQVKQMVKQVKQMGKQVKQMGKQVKQMVKLVKQMGKQVKQMVKQVKQMVKLVKQMVKLVKQMVKQVKQMVKLVKQMVKLVKQMGKQMDHLLSHQIKAKKRPKNVKRTKDSSICIVQSDDDHQQIEKHFGCPSCFEHFKESKQLENHFRKHHSECMPQLPTQQTNETEESQPEVDSDDESQAYGKRSASESSSLDSKAELMNPSCLSFVLPSADDRLIIDRFDVSAAFYNFQQSILTHKWKLSLEDHIHCAMASTSILLLAPNRYPADLLPFFDEQQINSTIGHIELKYGLKKPTMDVDLVTKAVKILQDVISRTISRETAEINLLTLEAGEKEHKFFKAIAALVKKLPRVSIQEEVKELELCSRFVDPFLCELFDDPDAGTFFRWTNELTVESKKNQSSLNWRPDIAITRLQGVRWRYNLGFGEAKPAQPDSNHFAICKDLLRVGVFCKNSIDSQNMDGVMGLKIVGRTIT</sequence>
<accession>A0A8H7SLC5</accession>
<name>A0A8H7SLC5_9FUNG</name>
<dbReference type="SUPFAM" id="SSF58104">
    <property type="entry name" value="Methyl-accepting chemotaxis protein (MCP) signaling domain"/>
    <property type="match status" value="1"/>
</dbReference>
<feature type="compositionally biased region" description="Acidic residues" evidence="2">
    <location>
        <begin position="285"/>
        <end position="299"/>
    </location>
</feature>
<gene>
    <name evidence="4" type="ORF">INT48_009832</name>
</gene>
<dbReference type="InterPro" id="IPR013087">
    <property type="entry name" value="Znf_C2H2_type"/>
</dbReference>